<feature type="chain" id="PRO_5042266727" evidence="2">
    <location>
        <begin position="23"/>
        <end position="281"/>
    </location>
</feature>
<keyword evidence="4" id="KW-1185">Reference proteome</keyword>
<keyword evidence="1" id="KW-0472">Membrane</keyword>
<protein>
    <submittedName>
        <fullName evidence="3">Uncharacterized protein</fullName>
    </submittedName>
</protein>
<feature type="transmembrane region" description="Helical" evidence="1">
    <location>
        <begin position="70"/>
        <end position="93"/>
    </location>
</feature>
<keyword evidence="1" id="KW-0812">Transmembrane</keyword>
<reference evidence="3" key="1">
    <citation type="submission" date="2023-03" db="EMBL/GenBank/DDBJ databases">
        <title>Massive genome expansion in bonnet fungi (Mycena s.s.) driven by repeated elements and novel gene families across ecological guilds.</title>
        <authorList>
            <consortium name="Lawrence Berkeley National Laboratory"/>
            <person name="Harder C.B."/>
            <person name="Miyauchi S."/>
            <person name="Viragh M."/>
            <person name="Kuo A."/>
            <person name="Thoen E."/>
            <person name="Andreopoulos B."/>
            <person name="Lu D."/>
            <person name="Skrede I."/>
            <person name="Drula E."/>
            <person name="Henrissat B."/>
            <person name="Morin E."/>
            <person name="Kohler A."/>
            <person name="Barry K."/>
            <person name="LaButti K."/>
            <person name="Morin E."/>
            <person name="Salamov A."/>
            <person name="Lipzen A."/>
            <person name="Mereny Z."/>
            <person name="Hegedus B."/>
            <person name="Baldrian P."/>
            <person name="Stursova M."/>
            <person name="Weitz H."/>
            <person name="Taylor A."/>
            <person name="Grigoriev I.V."/>
            <person name="Nagy L.G."/>
            <person name="Martin F."/>
            <person name="Kauserud H."/>
        </authorList>
    </citation>
    <scope>NUCLEOTIDE SEQUENCE</scope>
    <source>
        <strain evidence="3">CBHHK002</strain>
    </source>
</reference>
<evidence type="ECO:0000313" key="4">
    <source>
        <dbReference type="Proteomes" id="UP001218218"/>
    </source>
</evidence>
<dbReference type="AlphaFoldDB" id="A0AAD7EVA2"/>
<keyword evidence="1" id="KW-1133">Transmembrane helix</keyword>
<sequence length="281" mass="30212">MIIARIILAAAFILSLTNSANSLILPSLVPRELTAPTTNAAMFSVSRILHSPLLLLSAARGTSSSPAKSITIAASVAIGAFAALIAVIFVVFYKRLGQKRIYYNVEVPRRQPPVLRIGTNFPAEMKAAYLDSPRPRRSSIIAEPLGPLARDPLLSPLAASQQPGFIPRPIPANVPVSVPVSRVPSMRSVPRSRAASVQLGNAQSHYSGVPSSALHSRAASAQFSTAHSHRSSGVPPEELAELLDELSRHYVLKDQVQRDRHRPSASLTGRPRVFRAYSDGI</sequence>
<name>A0AAD7EVA2_9AGAR</name>
<evidence type="ECO:0000313" key="3">
    <source>
        <dbReference type="EMBL" id="KAJ7350364.1"/>
    </source>
</evidence>
<proteinExistence type="predicted"/>
<comment type="caution">
    <text evidence="3">The sequence shown here is derived from an EMBL/GenBank/DDBJ whole genome shotgun (WGS) entry which is preliminary data.</text>
</comment>
<evidence type="ECO:0000256" key="2">
    <source>
        <dbReference type="SAM" id="SignalP"/>
    </source>
</evidence>
<organism evidence="3 4">
    <name type="scientific">Mycena albidolilacea</name>
    <dbReference type="NCBI Taxonomy" id="1033008"/>
    <lineage>
        <taxon>Eukaryota</taxon>
        <taxon>Fungi</taxon>
        <taxon>Dikarya</taxon>
        <taxon>Basidiomycota</taxon>
        <taxon>Agaricomycotina</taxon>
        <taxon>Agaricomycetes</taxon>
        <taxon>Agaricomycetidae</taxon>
        <taxon>Agaricales</taxon>
        <taxon>Marasmiineae</taxon>
        <taxon>Mycenaceae</taxon>
        <taxon>Mycena</taxon>
    </lineage>
</organism>
<keyword evidence="2" id="KW-0732">Signal</keyword>
<accession>A0AAD7EVA2</accession>
<dbReference type="EMBL" id="JARIHO010000014">
    <property type="protein sequence ID" value="KAJ7350364.1"/>
    <property type="molecule type" value="Genomic_DNA"/>
</dbReference>
<gene>
    <name evidence="3" type="ORF">DFH08DRAFT_861195</name>
</gene>
<evidence type="ECO:0000256" key="1">
    <source>
        <dbReference type="SAM" id="Phobius"/>
    </source>
</evidence>
<feature type="signal peptide" evidence="2">
    <location>
        <begin position="1"/>
        <end position="22"/>
    </location>
</feature>
<dbReference type="Proteomes" id="UP001218218">
    <property type="component" value="Unassembled WGS sequence"/>
</dbReference>